<evidence type="ECO:0000256" key="1">
    <source>
        <dbReference type="ARBA" id="ARBA00022729"/>
    </source>
</evidence>
<dbReference type="Pfam" id="PF13205">
    <property type="entry name" value="Big_5"/>
    <property type="match status" value="2"/>
</dbReference>
<dbReference type="EMBL" id="AORV01000056">
    <property type="protein sequence ID" value="EMS70334.1"/>
    <property type="molecule type" value="Genomic_DNA"/>
</dbReference>
<name>S0FMK6_RUMCE</name>
<feature type="domain" description="SbsA Ig-like" evidence="2">
    <location>
        <begin position="517"/>
        <end position="603"/>
    </location>
</feature>
<proteinExistence type="predicted"/>
<sequence length="897" mass="96065">NDLAITSVKAYDTNDDDKYETVVLMTEVQTANKSYSLTMENLTDNSVLANALGKTTRSFRGAAEDKTSPTVKAGQIKSENNTQVEIEFTDNNAMDAATLEDISNYSITYGSETLEVISAKAADTSYPDGYTTKKVTLTTAAQEVNKTYKLEVKAVADEFGNVLKQTGGKYPVFSFRGSPVDTTPPYVVKTEYVSNNEIKLRFDNKVDKTTATDPTNYSFNKDIGSPIKAALESDDTVVKLTTPTLTANTTYTVTMNNVEDKFGNAMSNAKVDVLTNSKDIDTTVPSISYIYSPNNKEIHIYFDEKIETYPSSLTVQQVNNGALVAGTSVPCTFAGKLDDGKTLVYTVTSGTFSTTSSADYVIATIPTGDANRFADEAGNKIVTYTATVPDIADRSVFTSNTEANTAPVVEYIEQVNVKKLKAVFSEPVRLTNVPSGSFKEDRGNTDIVDTYQSEWTIEKASGIWKANDKVTLNFSAWAKDLSGAPAVELDTSKADTEYITYMEDNVAPVITGVAAIDRNTIEVTYDEDIDAVGTYRVVWEDPNNSNIKKTISLQTPPAKDGSVVTIKTNDELELAKNYILTVLSGAKDVAGNREDYKDVRWDFAGSDVKTVDLVKGVGTINAKKIYVTATKAIASVTVYELGNTNVVIPQASAIVRTDSNKKATVSLELPLLSSKSYRAAVTYVQGGSENFDFEGNTPDIGLALVRADANTVKLDLNGYTATDYQVKIIATTTGAINVAGAITGTPDTDTTDTDDLTFGTAGTPANASEYYVVLTKDDDRTTVVYASKVEVIIQDDVAAGFMVTAKANLTTASLVVATPTAATATIALPDTTVAGTFGTISWSAVSGTIDNGVYTTPTRPQTDILTATITIGSVSETKTFNVNIPATGAVTVTVVTP</sequence>
<keyword evidence="1" id="KW-0732">Signal</keyword>
<comment type="caution">
    <text evidence="3">The sequence shown here is derived from an EMBL/GenBank/DDBJ whole genome shotgun (WGS) entry which is preliminary data.</text>
</comment>
<dbReference type="STRING" id="1195236.CTER_3944"/>
<evidence type="ECO:0000313" key="4">
    <source>
        <dbReference type="Proteomes" id="UP000014155"/>
    </source>
</evidence>
<dbReference type="InterPro" id="IPR014755">
    <property type="entry name" value="Cu-Rt/internalin_Ig-like"/>
</dbReference>
<accession>S0FMK6</accession>
<dbReference type="InterPro" id="IPR032812">
    <property type="entry name" value="SbsA_Ig"/>
</dbReference>
<keyword evidence="4" id="KW-1185">Reference proteome</keyword>
<dbReference type="PATRIC" id="fig|1195236.3.peg.4155"/>
<organism evidence="3 4">
    <name type="scientific">Ruminiclostridium cellobioparum subsp. termitidis CT1112</name>
    <dbReference type="NCBI Taxonomy" id="1195236"/>
    <lineage>
        <taxon>Bacteria</taxon>
        <taxon>Bacillati</taxon>
        <taxon>Bacillota</taxon>
        <taxon>Clostridia</taxon>
        <taxon>Eubacteriales</taxon>
        <taxon>Oscillospiraceae</taxon>
        <taxon>Ruminiclostridium</taxon>
    </lineage>
</organism>
<dbReference type="Proteomes" id="UP000014155">
    <property type="component" value="Unassembled WGS sequence"/>
</dbReference>
<feature type="domain" description="SbsA Ig-like" evidence="2">
    <location>
        <begin position="188"/>
        <end position="268"/>
    </location>
</feature>
<evidence type="ECO:0000313" key="3">
    <source>
        <dbReference type="EMBL" id="EMS70334.1"/>
    </source>
</evidence>
<protein>
    <recommendedName>
        <fullName evidence="2">SbsA Ig-like domain-containing protein</fullName>
    </recommendedName>
</protein>
<dbReference type="AlphaFoldDB" id="S0FMK6"/>
<feature type="non-terminal residue" evidence="3">
    <location>
        <position position="1"/>
    </location>
</feature>
<gene>
    <name evidence="3" type="ORF">CTER_3944</name>
</gene>
<reference evidence="3 4" key="1">
    <citation type="journal article" date="2013" name="Genome Announc.">
        <title>Draft Genome Sequence of the Cellulolytic, Mesophilic, Anaerobic Bacterium Clostridium termitidis Strain CT1112 (DSM 5398).</title>
        <authorList>
            <person name="Lal S."/>
            <person name="Ramachandran U."/>
            <person name="Zhang X."/>
            <person name="Munir R."/>
            <person name="Sparling R."/>
            <person name="Levin D.B."/>
        </authorList>
    </citation>
    <scope>NUCLEOTIDE SEQUENCE [LARGE SCALE GENOMIC DNA]</scope>
    <source>
        <strain evidence="3 4">CT1112</strain>
    </source>
</reference>
<dbReference type="Gene3D" id="2.60.40.1220">
    <property type="match status" value="3"/>
</dbReference>
<dbReference type="RefSeq" id="WP_004628568.1">
    <property type="nucleotide sequence ID" value="NZ_AORV01000056.1"/>
</dbReference>
<evidence type="ECO:0000259" key="2">
    <source>
        <dbReference type="Pfam" id="PF13205"/>
    </source>
</evidence>
<dbReference type="eggNOG" id="COG0747">
    <property type="taxonomic scope" value="Bacteria"/>
</dbReference>